<dbReference type="Proteomes" id="UP000030106">
    <property type="component" value="Unassembled WGS sequence"/>
</dbReference>
<sequence length="103" mass="11120">MKASFVVAFMVGTAVAAVIPARVMAADNAWLVAVDSDEAVVYPAQVDQSWVDAQKRSSADSDEAVVYPAQVDQSWVDAQKRSQDSDEAVVYPAQVDQSWVDAQ</sequence>
<dbReference type="eggNOG" id="ENOG502T5P1">
    <property type="taxonomic scope" value="Eukaryota"/>
</dbReference>
<reference evidence="2 3" key="1">
    <citation type="submission" date="2012-10" db="EMBL/GenBank/DDBJ databases">
        <title>Genome sequencing and analysis of entomopathogenic fungi Beauveria bassiana D1-5.</title>
        <authorList>
            <person name="Li Q."/>
            <person name="Wang L."/>
            <person name="Zhang Z."/>
            <person name="Wang Q."/>
            <person name="Ren J."/>
            <person name="Wang M."/>
            <person name="Xu W."/>
            <person name="Wang J."/>
            <person name="Lu Y."/>
            <person name="Du Q."/>
            <person name="Sun Z."/>
        </authorList>
    </citation>
    <scope>NUCLEOTIDE SEQUENCE [LARGE SCALE GENOMIC DNA]</scope>
    <source>
        <strain evidence="2 3">D1-5</strain>
    </source>
</reference>
<dbReference type="AlphaFoldDB" id="A0A0A2V998"/>
<gene>
    <name evidence="2" type="ORF">BBAD15_g11867</name>
</gene>
<name>A0A0A2V998_BEABA</name>
<accession>A0A0A2V998</accession>
<organism evidence="2 3">
    <name type="scientific">Beauveria bassiana D1-5</name>
    <dbReference type="NCBI Taxonomy" id="1245745"/>
    <lineage>
        <taxon>Eukaryota</taxon>
        <taxon>Fungi</taxon>
        <taxon>Dikarya</taxon>
        <taxon>Ascomycota</taxon>
        <taxon>Pezizomycotina</taxon>
        <taxon>Sordariomycetes</taxon>
        <taxon>Hypocreomycetidae</taxon>
        <taxon>Hypocreales</taxon>
        <taxon>Cordycipitaceae</taxon>
        <taxon>Beauveria</taxon>
    </lineage>
</organism>
<protein>
    <submittedName>
        <fullName evidence="2">Uncharacterized protein</fullName>
    </submittedName>
</protein>
<dbReference type="HOGENOM" id="CLU_2399353_0_0_1"/>
<dbReference type="OrthoDB" id="4863032at2759"/>
<feature type="signal peptide" evidence="1">
    <location>
        <begin position="1"/>
        <end position="16"/>
    </location>
</feature>
<feature type="chain" id="PRO_5001995345" evidence="1">
    <location>
        <begin position="17"/>
        <end position="103"/>
    </location>
</feature>
<comment type="caution">
    <text evidence="2">The sequence shown here is derived from an EMBL/GenBank/DDBJ whole genome shotgun (WGS) entry which is preliminary data.</text>
</comment>
<evidence type="ECO:0000313" key="2">
    <source>
        <dbReference type="EMBL" id="KGQ02917.1"/>
    </source>
</evidence>
<evidence type="ECO:0000313" key="3">
    <source>
        <dbReference type="Proteomes" id="UP000030106"/>
    </source>
</evidence>
<keyword evidence="1" id="KW-0732">Signal</keyword>
<dbReference type="EMBL" id="ANFO01001328">
    <property type="protein sequence ID" value="KGQ02917.1"/>
    <property type="molecule type" value="Genomic_DNA"/>
</dbReference>
<evidence type="ECO:0000256" key="1">
    <source>
        <dbReference type="SAM" id="SignalP"/>
    </source>
</evidence>
<proteinExistence type="predicted"/>